<reference evidence="1 2" key="1">
    <citation type="journal article" date="2016" name="Nat. Commun.">
        <title>Thousands of microbial genomes shed light on interconnected biogeochemical processes in an aquifer system.</title>
        <authorList>
            <person name="Anantharaman K."/>
            <person name="Brown C.T."/>
            <person name="Hug L.A."/>
            <person name="Sharon I."/>
            <person name="Castelle C.J."/>
            <person name="Probst A.J."/>
            <person name="Thomas B.C."/>
            <person name="Singh A."/>
            <person name="Wilkins M.J."/>
            <person name="Karaoz U."/>
            <person name="Brodie E.L."/>
            <person name="Williams K.H."/>
            <person name="Hubbard S.S."/>
            <person name="Banfield J.F."/>
        </authorList>
    </citation>
    <scope>NUCLEOTIDE SEQUENCE [LARGE SCALE GENOMIC DNA]</scope>
</reference>
<name>A0A1G2EN29_9BACT</name>
<evidence type="ECO:0000313" key="2">
    <source>
        <dbReference type="Proteomes" id="UP000177740"/>
    </source>
</evidence>
<evidence type="ECO:0008006" key="3">
    <source>
        <dbReference type="Google" id="ProtNLM"/>
    </source>
</evidence>
<accession>A0A1G2EN29</accession>
<dbReference type="Proteomes" id="UP000177740">
    <property type="component" value="Unassembled WGS sequence"/>
</dbReference>
<dbReference type="STRING" id="1801677.A2365_02565"/>
<gene>
    <name evidence="1" type="ORF">A2365_02565</name>
</gene>
<organism evidence="1 2">
    <name type="scientific">Candidatus Nealsonbacteria bacterium RIFOXYB1_FULL_40_15</name>
    <dbReference type="NCBI Taxonomy" id="1801677"/>
    <lineage>
        <taxon>Bacteria</taxon>
        <taxon>Candidatus Nealsoniibacteriota</taxon>
    </lineage>
</organism>
<sequence length="141" mass="16005">MKITICGSSTFMDKMIEIKAKLSELGHEPVVHEDYEDMVAGRRSELLNLIGTEHAEAKRKYGYIKWYHNAIKNSDAVLILNYDKRGIKNYIGGNTLMEMGFAHVNNKKIFLLNPLPEEVSYIDEIKAMTDVILNGDLSKIA</sequence>
<dbReference type="AlphaFoldDB" id="A0A1G2EN29"/>
<protein>
    <recommendedName>
        <fullName evidence="3">Maf-like protein</fullName>
    </recommendedName>
</protein>
<proteinExistence type="predicted"/>
<evidence type="ECO:0000313" key="1">
    <source>
        <dbReference type="EMBL" id="OGZ26750.1"/>
    </source>
</evidence>
<comment type="caution">
    <text evidence="1">The sequence shown here is derived from an EMBL/GenBank/DDBJ whole genome shotgun (WGS) entry which is preliminary data.</text>
</comment>
<dbReference type="EMBL" id="MHMM01000017">
    <property type="protein sequence ID" value="OGZ26750.1"/>
    <property type="molecule type" value="Genomic_DNA"/>
</dbReference>